<dbReference type="InterPro" id="IPR020946">
    <property type="entry name" value="Flavin_mOase-like"/>
</dbReference>
<dbReference type="AlphaFoldDB" id="A0A072PJP4"/>
<protein>
    <recommendedName>
        <fullName evidence="8">Dimethylaniline monooxygenase (N-oxide forming)</fullName>
    </recommendedName>
</protein>
<evidence type="ECO:0000256" key="5">
    <source>
        <dbReference type="ARBA" id="ARBA00023002"/>
    </source>
</evidence>
<evidence type="ECO:0000313" key="6">
    <source>
        <dbReference type="EMBL" id="KEF60294.1"/>
    </source>
</evidence>
<evidence type="ECO:0000256" key="1">
    <source>
        <dbReference type="ARBA" id="ARBA00009183"/>
    </source>
</evidence>
<accession>A0A072PJP4</accession>
<dbReference type="EMBL" id="AMGV01000003">
    <property type="protein sequence ID" value="KEF60294.1"/>
    <property type="molecule type" value="Genomic_DNA"/>
</dbReference>
<dbReference type="InterPro" id="IPR050346">
    <property type="entry name" value="FMO-like"/>
</dbReference>
<dbReference type="SUPFAM" id="SSF51905">
    <property type="entry name" value="FAD/NAD(P)-binding domain"/>
    <property type="match status" value="1"/>
</dbReference>
<name>A0A072PJP4_9EURO</name>
<evidence type="ECO:0008006" key="8">
    <source>
        <dbReference type="Google" id="ProtNLM"/>
    </source>
</evidence>
<dbReference type="OrthoDB" id="66881at2759"/>
<dbReference type="Pfam" id="PF00743">
    <property type="entry name" value="FMO-like"/>
    <property type="match status" value="1"/>
</dbReference>
<dbReference type="RefSeq" id="XP_013262884.1">
    <property type="nucleotide sequence ID" value="XM_013407430.1"/>
</dbReference>
<keyword evidence="5" id="KW-0560">Oxidoreductase</keyword>
<dbReference type="GeneID" id="25280071"/>
<comment type="caution">
    <text evidence="6">The sequence shown here is derived from an EMBL/GenBank/DDBJ whole genome shotgun (WGS) entry which is preliminary data.</text>
</comment>
<dbReference type="GO" id="GO:0004499">
    <property type="term" value="F:N,N-dimethylaniline monooxygenase activity"/>
    <property type="evidence" value="ECO:0007669"/>
    <property type="project" value="InterPro"/>
</dbReference>
<comment type="similarity">
    <text evidence="1">Belongs to the FMO family.</text>
</comment>
<dbReference type="HOGENOM" id="CLU_006909_8_1_1"/>
<gene>
    <name evidence="6" type="ORF">A1O9_05145</name>
</gene>
<keyword evidence="7" id="KW-1185">Reference proteome</keyword>
<reference evidence="6 7" key="1">
    <citation type="submission" date="2013-03" db="EMBL/GenBank/DDBJ databases">
        <title>The Genome Sequence of Exophiala aquamarina CBS 119918.</title>
        <authorList>
            <consortium name="The Broad Institute Genomics Platform"/>
            <person name="Cuomo C."/>
            <person name="de Hoog S."/>
            <person name="Gorbushina A."/>
            <person name="Walker B."/>
            <person name="Young S.K."/>
            <person name="Zeng Q."/>
            <person name="Gargeya S."/>
            <person name="Fitzgerald M."/>
            <person name="Haas B."/>
            <person name="Abouelleil A."/>
            <person name="Allen A.W."/>
            <person name="Alvarado L."/>
            <person name="Arachchi H.M."/>
            <person name="Berlin A.M."/>
            <person name="Chapman S.B."/>
            <person name="Gainer-Dewar J."/>
            <person name="Goldberg J."/>
            <person name="Griggs A."/>
            <person name="Gujja S."/>
            <person name="Hansen M."/>
            <person name="Howarth C."/>
            <person name="Imamovic A."/>
            <person name="Ireland A."/>
            <person name="Larimer J."/>
            <person name="McCowan C."/>
            <person name="Murphy C."/>
            <person name="Pearson M."/>
            <person name="Poon T.W."/>
            <person name="Priest M."/>
            <person name="Roberts A."/>
            <person name="Saif S."/>
            <person name="Shea T."/>
            <person name="Sisk P."/>
            <person name="Sykes S."/>
            <person name="Wortman J."/>
            <person name="Nusbaum C."/>
            <person name="Birren B."/>
        </authorList>
    </citation>
    <scope>NUCLEOTIDE SEQUENCE [LARGE SCALE GENOMIC DNA]</scope>
    <source>
        <strain evidence="6 7">CBS 119918</strain>
    </source>
</reference>
<evidence type="ECO:0000256" key="4">
    <source>
        <dbReference type="ARBA" id="ARBA00022857"/>
    </source>
</evidence>
<dbReference type="PANTHER" id="PTHR23023">
    <property type="entry name" value="DIMETHYLANILINE MONOOXYGENASE"/>
    <property type="match status" value="1"/>
</dbReference>
<organism evidence="6 7">
    <name type="scientific">Exophiala aquamarina CBS 119918</name>
    <dbReference type="NCBI Taxonomy" id="1182545"/>
    <lineage>
        <taxon>Eukaryota</taxon>
        <taxon>Fungi</taxon>
        <taxon>Dikarya</taxon>
        <taxon>Ascomycota</taxon>
        <taxon>Pezizomycotina</taxon>
        <taxon>Eurotiomycetes</taxon>
        <taxon>Chaetothyriomycetidae</taxon>
        <taxon>Chaetothyriales</taxon>
        <taxon>Herpotrichiellaceae</taxon>
        <taxon>Exophiala</taxon>
    </lineage>
</organism>
<evidence type="ECO:0000256" key="2">
    <source>
        <dbReference type="ARBA" id="ARBA00022630"/>
    </source>
</evidence>
<dbReference type="InterPro" id="IPR000960">
    <property type="entry name" value="Flavin_mOase"/>
</dbReference>
<dbReference type="InterPro" id="IPR036188">
    <property type="entry name" value="FAD/NAD-bd_sf"/>
</dbReference>
<evidence type="ECO:0000256" key="3">
    <source>
        <dbReference type="ARBA" id="ARBA00022827"/>
    </source>
</evidence>
<keyword evidence="3" id="KW-0274">FAD</keyword>
<dbReference type="Gene3D" id="3.50.50.60">
    <property type="entry name" value="FAD/NAD(P)-binding domain"/>
    <property type="match status" value="1"/>
</dbReference>
<sequence length="541" mass="60472">MEEQQPTVAVIGLGSQGLVTLKNLLEEGFVASGFDKRSYVGGVWHYSTDYHVSALQSTVVNVSRERACFTDFAFPEKTSSYPSAREVDQYLNDYCNHFGLRKHIRLSTEVKSIERDEVHNKWRLSISASGQASETLEFDKIVLATGPHVSPVQPTLAGRSHFSGTVIHSIAFKHPPSFQGKRVMVVGMSNSAADTATSLVGIAEEIFLSHRHGSVVLPRYLRDGTSLDHNLSYRQSNIKDTLDVIAPKLGAKFIASITGRISRENFGQFDPEWNLNTPPSLLHQAPTVSDTLIPALRNGSIISTAAPSHITGPNAVQLEDGKIVYVDAIIYCTGYEVDYSILGRYDPTLTNPTVSEARNKATPRLYQNVFSLTYPESLAFVGIAIAFSPAFMISDLTSMAIAQIWSTAPHTPALPARRAMEQWYEGHLVWADYLRSLSPHRKFVPLMVKNGPWLKWVEHAAGTRLEENLSYTSLQAWRFWWNDKKFCAILTDGIWSPHMYRLFESGQRKKWENARAAIEAVNTNIQERIRTMKESHDGSAI</sequence>
<dbReference type="GO" id="GO:0050661">
    <property type="term" value="F:NADP binding"/>
    <property type="evidence" value="ECO:0007669"/>
    <property type="project" value="InterPro"/>
</dbReference>
<dbReference type="VEuPathDB" id="FungiDB:A1O9_05145"/>
<keyword evidence="2" id="KW-0285">Flavoprotein</keyword>
<dbReference type="Proteomes" id="UP000027920">
    <property type="component" value="Unassembled WGS sequence"/>
</dbReference>
<keyword evidence="4" id="KW-0521">NADP</keyword>
<proteinExistence type="inferred from homology"/>
<evidence type="ECO:0000313" key="7">
    <source>
        <dbReference type="Proteomes" id="UP000027920"/>
    </source>
</evidence>
<dbReference type="PIRSF" id="PIRSF000332">
    <property type="entry name" value="FMO"/>
    <property type="match status" value="1"/>
</dbReference>
<dbReference type="PRINTS" id="PR00370">
    <property type="entry name" value="FMOXYGENASE"/>
</dbReference>
<dbReference type="GO" id="GO:0050660">
    <property type="term" value="F:flavin adenine dinucleotide binding"/>
    <property type="evidence" value="ECO:0007669"/>
    <property type="project" value="InterPro"/>
</dbReference>